<reference evidence="1 3" key="1">
    <citation type="submission" date="2024-02" db="EMBL/GenBank/DDBJ databases">
        <authorList>
            <person name="Chen Y."/>
            <person name="Shah S."/>
            <person name="Dougan E. K."/>
            <person name="Thang M."/>
            <person name="Chan C."/>
        </authorList>
    </citation>
    <scope>NUCLEOTIDE SEQUENCE [LARGE SCALE GENOMIC DNA]</scope>
</reference>
<dbReference type="EMBL" id="CAXAMN010017557">
    <property type="protein sequence ID" value="CAK9050712.1"/>
    <property type="molecule type" value="Genomic_DNA"/>
</dbReference>
<keyword evidence="3" id="KW-1185">Reference proteome</keyword>
<proteinExistence type="predicted"/>
<dbReference type="EMBL" id="CAXAMN010017668">
    <property type="protein sequence ID" value="CAK9050900.1"/>
    <property type="molecule type" value="Genomic_DNA"/>
</dbReference>
<evidence type="ECO:0000313" key="3">
    <source>
        <dbReference type="Proteomes" id="UP001642484"/>
    </source>
</evidence>
<evidence type="ECO:0000313" key="1">
    <source>
        <dbReference type="EMBL" id="CAK9050712.1"/>
    </source>
</evidence>
<dbReference type="Proteomes" id="UP001642484">
    <property type="component" value="Unassembled WGS sequence"/>
</dbReference>
<sequence>MARLAWKELRPGLIHEVCQPGLSPLSVVRQDEAAIQRLRAAAERLTSSEPFECARWASILDLQGRHVEAQQVLKERCANEARPGHFGAIRLLTHMIQRHVQWQAERARLEQENRPSKVVPVEILPAEVSREELWKKFVQPGVPCVIRGAGVASFRTLDDLKAISKAQVPVRGCDEASAKWARLEFVGVKRFDEFLQVST</sequence>
<protein>
    <submittedName>
        <fullName evidence="1">Uncharacterized protein</fullName>
    </submittedName>
</protein>
<accession>A0ABP0MGX2</accession>
<gene>
    <name evidence="1" type="ORF">CCMP2556_LOCUS25828</name>
    <name evidence="2" type="ORF">CCMP2556_LOCUS25903</name>
</gene>
<comment type="caution">
    <text evidence="1">The sequence shown here is derived from an EMBL/GenBank/DDBJ whole genome shotgun (WGS) entry which is preliminary data.</text>
</comment>
<organism evidence="1 3">
    <name type="scientific">Durusdinium trenchii</name>
    <dbReference type="NCBI Taxonomy" id="1381693"/>
    <lineage>
        <taxon>Eukaryota</taxon>
        <taxon>Sar</taxon>
        <taxon>Alveolata</taxon>
        <taxon>Dinophyceae</taxon>
        <taxon>Suessiales</taxon>
        <taxon>Symbiodiniaceae</taxon>
        <taxon>Durusdinium</taxon>
    </lineage>
</organism>
<name>A0ABP0MGX2_9DINO</name>
<evidence type="ECO:0000313" key="2">
    <source>
        <dbReference type="EMBL" id="CAK9050900.1"/>
    </source>
</evidence>